<dbReference type="SMART" id="SM00181">
    <property type="entry name" value="EGF"/>
    <property type="match status" value="1"/>
</dbReference>
<evidence type="ECO:0000256" key="8">
    <source>
        <dbReference type="ARBA" id="ARBA00023180"/>
    </source>
</evidence>
<dbReference type="SUPFAM" id="SSF57196">
    <property type="entry name" value="EGF/Laminin"/>
    <property type="match status" value="1"/>
</dbReference>
<keyword evidence="11" id="KW-0812">Transmembrane</keyword>
<dbReference type="PANTHER" id="PTHR24037:SF3">
    <property type="entry name" value="PROTEIN HEG HOMOLOG 1"/>
    <property type="match status" value="1"/>
</dbReference>
<keyword evidence="3 9" id="KW-0245">EGF-like domain</keyword>
<dbReference type="Gene3D" id="2.10.25.10">
    <property type="entry name" value="Laminin"/>
    <property type="match status" value="1"/>
</dbReference>
<keyword evidence="11" id="KW-1133">Transmembrane helix</keyword>
<evidence type="ECO:0000256" key="6">
    <source>
        <dbReference type="ARBA" id="ARBA00023136"/>
    </source>
</evidence>
<dbReference type="AlphaFoldDB" id="A0AAY5EXL2"/>
<protein>
    <recommendedName>
        <fullName evidence="12">EGF-like domain-containing protein</fullName>
    </recommendedName>
</protein>
<evidence type="ECO:0000256" key="7">
    <source>
        <dbReference type="ARBA" id="ARBA00023157"/>
    </source>
</evidence>
<dbReference type="InterPro" id="IPR001881">
    <property type="entry name" value="EGF-like_Ca-bd_dom"/>
</dbReference>
<feature type="compositionally biased region" description="Polar residues" evidence="10">
    <location>
        <begin position="181"/>
        <end position="203"/>
    </location>
</feature>
<dbReference type="GeneTree" id="ENSGT00710000106813"/>
<organism evidence="13 14">
    <name type="scientific">Electrophorus electricus</name>
    <name type="common">Electric eel</name>
    <name type="synonym">Gymnotus electricus</name>
    <dbReference type="NCBI Taxonomy" id="8005"/>
    <lineage>
        <taxon>Eukaryota</taxon>
        <taxon>Metazoa</taxon>
        <taxon>Chordata</taxon>
        <taxon>Craniata</taxon>
        <taxon>Vertebrata</taxon>
        <taxon>Euteleostomi</taxon>
        <taxon>Actinopterygii</taxon>
        <taxon>Neopterygii</taxon>
        <taxon>Teleostei</taxon>
        <taxon>Ostariophysi</taxon>
        <taxon>Gymnotiformes</taxon>
        <taxon>Gymnotoidei</taxon>
        <taxon>Gymnotidae</taxon>
        <taxon>Electrophorus</taxon>
    </lineage>
</organism>
<feature type="compositionally biased region" description="Low complexity" evidence="10">
    <location>
        <begin position="168"/>
        <end position="180"/>
    </location>
</feature>
<feature type="region of interest" description="Disordered" evidence="10">
    <location>
        <begin position="150"/>
        <end position="263"/>
    </location>
</feature>
<name>A0AAY5EXL2_ELEEL</name>
<keyword evidence="8" id="KW-0325">Glycoprotein</keyword>
<dbReference type="PROSITE" id="PS00010">
    <property type="entry name" value="ASX_HYDROXYL"/>
    <property type="match status" value="1"/>
</dbReference>
<evidence type="ECO:0000256" key="11">
    <source>
        <dbReference type="SAM" id="Phobius"/>
    </source>
</evidence>
<reference evidence="13 14" key="1">
    <citation type="submission" date="2020-05" db="EMBL/GenBank/DDBJ databases">
        <title>Electrophorus electricus (electric eel) genome, fEleEle1, primary haplotype.</title>
        <authorList>
            <person name="Myers G."/>
            <person name="Meyer A."/>
            <person name="Fedrigo O."/>
            <person name="Formenti G."/>
            <person name="Rhie A."/>
            <person name="Tracey A."/>
            <person name="Sims Y."/>
            <person name="Jarvis E.D."/>
        </authorList>
    </citation>
    <scope>NUCLEOTIDE SEQUENCE [LARGE SCALE GENOMIC DNA]</scope>
</reference>
<evidence type="ECO:0000259" key="12">
    <source>
        <dbReference type="PROSITE" id="PS50026"/>
    </source>
</evidence>
<keyword evidence="2" id="KW-1003">Cell membrane</keyword>
<dbReference type="InterPro" id="IPR000742">
    <property type="entry name" value="EGF"/>
</dbReference>
<reference evidence="13" key="2">
    <citation type="submission" date="2025-08" db="UniProtKB">
        <authorList>
            <consortium name="Ensembl"/>
        </authorList>
    </citation>
    <scope>IDENTIFICATION</scope>
</reference>
<sequence length="784" mass="84848">MISSRSDLCTFSLHYYQEDWQPPTEARTARDLTVTELTKPGINSTDVADSISHADSLHISTTVTRTLLSITSNSSFPYIEDTSSSETVPRTVTLGGGSTGVTHGRNYPDGLLSTESDHSSATSDDHLPMNATQGTVPRSEVPHVFLGTQYQTGQPNVTGPGFAGMADSTSPESSPSFTEFNSEANTTADSSTSGASYTDRSMLSPSVPPSVPPENSHAITSHHDSDTVATETVTGRVSTSLGDVEEPQTHMEETTISGLTTAPLAPSDVDTTVQESFSKFLFGQQSFVPPTDHSSDGLTTASGPQTQRPQNTEEGTNMASTIPVASTRLASTSTAASITTQNVQPSTTALMHIAHTTLVITDTTQVLTTPTTEQYAPTSRTATPLQHPSSSQPGDMGTDVNTPHQETSTATPGTTTKHTTAFYTRSTPARTTAVVSTGRHTVKGPTEKETTTTQMSLKSTPSPGVSLKPNIIYLTTSFFKLADISLLYVDECVSNPCPQDSVCVNTRGSFNCECALGYDLEDGRSCTQGRGSEICSTVCNLMLSILLSLIKYWLLNASLSILHGYRRSTLRDKDGLHIMNMFSMSANVTTHEVNSSIQMSLKNCGKPQSVCSLHQRYQLTYQTESLCLVQKNRCDTQYSQSGSCLEEQIYGLIAKVVSPAAGGFLLLVIIALIVTCCRKDKNDINKIIFKSGDLQMSPYPEFPKSSRVSLEWGRETIEMQENGSTKNLLQMTDIYYSPALRNADLERNGLYPFSGLPGSRHSCIYPAQWNPSFISDDSRRRDYF</sequence>
<feature type="domain" description="EGF-like" evidence="12">
    <location>
        <begin position="488"/>
        <end position="527"/>
    </location>
</feature>
<dbReference type="GO" id="GO:0005509">
    <property type="term" value="F:calcium ion binding"/>
    <property type="evidence" value="ECO:0007669"/>
    <property type="project" value="InterPro"/>
</dbReference>
<feature type="compositionally biased region" description="Polar residues" evidence="10">
    <location>
        <begin position="296"/>
        <end position="319"/>
    </location>
</feature>
<evidence type="ECO:0000256" key="1">
    <source>
        <dbReference type="ARBA" id="ARBA00004236"/>
    </source>
</evidence>
<feature type="compositionally biased region" description="Polar residues" evidence="10">
    <location>
        <begin position="451"/>
        <end position="462"/>
    </location>
</feature>
<evidence type="ECO:0000313" key="13">
    <source>
        <dbReference type="Ensembl" id="ENSEEEP00000061467.1"/>
    </source>
</evidence>
<dbReference type="Ensembl" id="ENSEEET00000053805.1">
    <property type="protein sequence ID" value="ENSEEEP00000061467.1"/>
    <property type="gene ID" value="ENSEEEG00000011225.2"/>
</dbReference>
<keyword evidence="7" id="KW-1015">Disulfide bond</keyword>
<dbReference type="SMART" id="SM00179">
    <property type="entry name" value="EGF_CA"/>
    <property type="match status" value="1"/>
</dbReference>
<dbReference type="Pfam" id="PF07645">
    <property type="entry name" value="EGF_CA"/>
    <property type="match status" value="1"/>
</dbReference>
<keyword evidence="4" id="KW-0732">Signal</keyword>
<feature type="compositionally biased region" description="Polar residues" evidence="10">
    <location>
        <begin position="373"/>
        <end position="406"/>
    </location>
</feature>
<feature type="region of interest" description="Disordered" evidence="10">
    <location>
        <begin position="373"/>
        <end position="462"/>
    </location>
</feature>
<dbReference type="CDD" id="cd00054">
    <property type="entry name" value="EGF_CA"/>
    <property type="match status" value="1"/>
</dbReference>
<evidence type="ECO:0000256" key="3">
    <source>
        <dbReference type="ARBA" id="ARBA00022536"/>
    </source>
</evidence>
<feature type="transmembrane region" description="Helical" evidence="11">
    <location>
        <begin position="649"/>
        <end position="674"/>
    </location>
</feature>
<evidence type="ECO:0000256" key="5">
    <source>
        <dbReference type="ARBA" id="ARBA00022737"/>
    </source>
</evidence>
<comment type="caution">
    <text evidence="9">Lacks conserved residue(s) required for the propagation of feature annotation.</text>
</comment>
<keyword evidence="5" id="KW-0677">Repeat</keyword>
<feature type="compositionally biased region" description="Low complexity" evidence="10">
    <location>
        <begin position="407"/>
        <end position="420"/>
    </location>
</feature>
<proteinExistence type="predicted"/>
<keyword evidence="14" id="KW-1185">Reference proteome</keyword>
<evidence type="ECO:0000256" key="2">
    <source>
        <dbReference type="ARBA" id="ARBA00022475"/>
    </source>
</evidence>
<accession>A0AAY5EXL2</accession>
<feature type="compositionally biased region" description="Polar residues" evidence="10">
    <location>
        <begin position="421"/>
        <end position="439"/>
    </location>
</feature>
<feature type="region of interest" description="Disordered" evidence="10">
    <location>
        <begin position="108"/>
        <end position="137"/>
    </location>
</feature>
<dbReference type="InterPro" id="IPR049883">
    <property type="entry name" value="NOTCH1_EGF-like"/>
</dbReference>
<evidence type="ECO:0000313" key="14">
    <source>
        <dbReference type="Proteomes" id="UP000314983"/>
    </source>
</evidence>
<reference evidence="13" key="3">
    <citation type="submission" date="2025-09" db="UniProtKB">
        <authorList>
            <consortium name="Ensembl"/>
        </authorList>
    </citation>
    <scope>IDENTIFICATION</scope>
</reference>
<dbReference type="PROSITE" id="PS50026">
    <property type="entry name" value="EGF_3"/>
    <property type="match status" value="1"/>
</dbReference>
<evidence type="ECO:0000256" key="10">
    <source>
        <dbReference type="SAM" id="MobiDB-lite"/>
    </source>
</evidence>
<dbReference type="GO" id="GO:0005886">
    <property type="term" value="C:plasma membrane"/>
    <property type="evidence" value="ECO:0007669"/>
    <property type="project" value="UniProtKB-SubCell"/>
</dbReference>
<feature type="region of interest" description="Disordered" evidence="10">
    <location>
        <begin position="285"/>
        <end position="319"/>
    </location>
</feature>
<feature type="compositionally biased region" description="Polar residues" evidence="10">
    <location>
        <begin position="227"/>
        <end position="241"/>
    </location>
</feature>
<dbReference type="PANTHER" id="PTHR24037">
    <property type="entry name" value="HEART DEVELOPMENT PROTEIN WITH EGF-LIKE DOMAINS 1"/>
    <property type="match status" value="1"/>
</dbReference>
<comment type="subcellular location">
    <subcellularLocation>
        <location evidence="1">Cell membrane</location>
    </subcellularLocation>
</comment>
<dbReference type="Proteomes" id="UP000314983">
    <property type="component" value="Chromosome 2"/>
</dbReference>
<feature type="compositionally biased region" description="Basic and acidic residues" evidence="10">
    <location>
        <begin position="115"/>
        <end position="127"/>
    </location>
</feature>
<dbReference type="PROSITE" id="PS01186">
    <property type="entry name" value="EGF_2"/>
    <property type="match status" value="1"/>
</dbReference>
<evidence type="ECO:0000256" key="4">
    <source>
        <dbReference type="ARBA" id="ARBA00022729"/>
    </source>
</evidence>
<dbReference type="InterPro" id="IPR000152">
    <property type="entry name" value="EGF-type_Asp/Asn_hydroxyl_site"/>
</dbReference>
<evidence type="ECO:0000256" key="9">
    <source>
        <dbReference type="PROSITE-ProRule" id="PRU00076"/>
    </source>
</evidence>
<keyword evidence="6 11" id="KW-0472">Membrane</keyword>
<gene>
    <name evidence="13" type="primary">HEG1</name>
</gene>